<keyword evidence="5 6" id="KW-0472">Membrane</keyword>
<evidence type="ECO:0000256" key="2">
    <source>
        <dbReference type="ARBA" id="ARBA00022475"/>
    </source>
</evidence>
<keyword evidence="2" id="KW-1003">Cell membrane</keyword>
<dbReference type="InterPro" id="IPR001279">
    <property type="entry name" value="Metallo-B-lactamas"/>
</dbReference>
<evidence type="ECO:0000313" key="8">
    <source>
        <dbReference type="EMBL" id="EKA62205.1"/>
    </source>
</evidence>
<evidence type="ECO:0000256" key="4">
    <source>
        <dbReference type="ARBA" id="ARBA00022989"/>
    </source>
</evidence>
<feature type="transmembrane region" description="Helical" evidence="6">
    <location>
        <begin position="301"/>
        <end position="318"/>
    </location>
</feature>
<comment type="subcellular location">
    <subcellularLocation>
        <location evidence="1">Cell membrane</location>
        <topology evidence="1">Multi-pass membrane protein</topology>
    </subcellularLocation>
</comment>
<feature type="transmembrane region" description="Helical" evidence="6">
    <location>
        <begin position="428"/>
        <end position="454"/>
    </location>
</feature>
<dbReference type="InterPro" id="IPR035681">
    <property type="entry name" value="ComA-like_MBL"/>
</dbReference>
<dbReference type="Proteomes" id="UP000004474">
    <property type="component" value="Unassembled WGS sequence"/>
</dbReference>
<dbReference type="EMBL" id="ALWX01000014">
    <property type="protein sequence ID" value="EKA62205.1"/>
    <property type="molecule type" value="Genomic_DNA"/>
</dbReference>
<dbReference type="InterPro" id="IPR036866">
    <property type="entry name" value="RibonucZ/Hydroxyglut_hydro"/>
</dbReference>
<dbReference type="InterPro" id="IPR052159">
    <property type="entry name" value="Competence_DNA_uptake"/>
</dbReference>
<dbReference type="OrthoDB" id="7177610at2"/>
<dbReference type="SUPFAM" id="SSF56281">
    <property type="entry name" value="Metallo-hydrolase/oxidoreductase"/>
    <property type="match status" value="1"/>
</dbReference>
<reference evidence="8 10" key="2">
    <citation type="journal article" date="2012" name="J. Bacteriol.">
        <title>Genome Sequence of Janibacter hoylei MTCC8307, Isolated from the Stratospheric Air.</title>
        <authorList>
            <person name="Pawar S.P."/>
            <person name="Dhotre D.P."/>
            <person name="Shetty S.A."/>
            <person name="Chowdhury S.P."/>
            <person name="Chaudhari B.L."/>
            <person name="Shouche Y.S."/>
        </authorList>
    </citation>
    <scope>NUCLEOTIDE SEQUENCE [LARGE SCALE GENOMIC DNA]</scope>
    <source>
        <strain evidence="8 10">PVAS-1</strain>
    </source>
</reference>
<accession>K1E037</accession>
<feature type="transmembrane region" description="Helical" evidence="6">
    <location>
        <begin position="45"/>
        <end position="65"/>
    </location>
</feature>
<dbReference type="eggNOG" id="COG0658">
    <property type="taxonomic scope" value="Bacteria"/>
</dbReference>
<feature type="transmembrane region" description="Helical" evidence="6">
    <location>
        <begin position="20"/>
        <end position="39"/>
    </location>
</feature>
<evidence type="ECO:0000256" key="1">
    <source>
        <dbReference type="ARBA" id="ARBA00004651"/>
    </source>
</evidence>
<reference evidence="9 11" key="1">
    <citation type="journal article" date="2009" name="Int. J. Syst. Evol. Microbiol.">
        <title>Janibacter hoylei sp. nov., Bacillus isronensis sp. nov. and Bacillus aryabhattai sp. nov., isolated from cryotubes used for collecting air from the upper atmosphere.</title>
        <authorList>
            <person name="Shivaji S."/>
            <person name="Chaturvedi P."/>
            <person name="Begum Z."/>
            <person name="Pindi P.K."/>
            <person name="Manorama R."/>
            <person name="Padmanaban D.A."/>
            <person name="Shouche Y.S."/>
            <person name="Pawar S."/>
            <person name="Vaishampayan P."/>
            <person name="Dutt C.B."/>
            <person name="Datta G.N."/>
            <person name="Manchanda R.K."/>
            <person name="Rao U.R."/>
            <person name="Bhargava P.M."/>
            <person name="Narlikar J.V."/>
        </authorList>
    </citation>
    <scope>NUCLEOTIDE SEQUENCE [LARGE SCALE GENOMIC DNA]</scope>
    <source>
        <strain evidence="9 11">PVAS-1</strain>
    </source>
</reference>
<feature type="transmembrane region" description="Helical" evidence="6">
    <location>
        <begin position="461"/>
        <end position="480"/>
    </location>
</feature>
<dbReference type="AlphaFoldDB" id="K1E037"/>
<dbReference type="Gene3D" id="3.60.15.10">
    <property type="entry name" value="Ribonuclease Z/Hydroxyacylglutathione hydrolase-like"/>
    <property type="match status" value="1"/>
</dbReference>
<dbReference type="PANTHER" id="PTHR30619">
    <property type="entry name" value="DNA INTERNALIZATION/COMPETENCE PROTEIN COMEC/REC2"/>
    <property type="match status" value="1"/>
</dbReference>
<dbReference type="GO" id="GO:0005886">
    <property type="term" value="C:plasma membrane"/>
    <property type="evidence" value="ECO:0007669"/>
    <property type="project" value="UniProtKB-SubCell"/>
</dbReference>
<feature type="transmembrane region" description="Helical" evidence="6">
    <location>
        <begin position="265"/>
        <end position="289"/>
    </location>
</feature>
<dbReference type="PATRIC" id="fig|1210046.3.peg.804"/>
<feature type="transmembrane region" description="Helical" evidence="6">
    <location>
        <begin position="500"/>
        <end position="518"/>
    </location>
</feature>
<dbReference type="InterPro" id="IPR004477">
    <property type="entry name" value="ComEC_N"/>
</dbReference>
<dbReference type="Pfam" id="PF00753">
    <property type="entry name" value="Lactamase_B"/>
    <property type="match status" value="1"/>
</dbReference>
<gene>
    <name evidence="8" type="ORF">B277_04125</name>
    <name evidence="9" type="ORF">CWN80_02690</name>
</gene>
<reference evidence="9" key="3">
    <citation type="submission" date="2017-11" db="EMBL/GenBank/DDBJ databases">
        <authorList>
            <person name="Seuylemezian A."/>
            <person name="Cooper K."/>
            <person name="Vaishampayan P."/>
        </authorList>
    </citation>
    <scope>NUCLEOTIDE SEQUENCE</scope>
    <source>
        <strain evidence="9">PVAS-1</strain>
    </source>
</reference>
<keyword evidence="3 6" id="KW-0812">Transmembrane</keyword>
<evidence type="ECO:0000256" key="6">
    <source>
        <dbReference type="SAM" id="Phobius"/>
    </source>
</evidence>
<dbReference type="NCBIfam" id="TIGR00360">
    <property type="entry name" value="ComEC_N-term"/>
    <property type="match status" value="1"/>
</dbReference>
<dbReference type="SMART" id="SM00849">
    <property type="entry name" value="Lactamase_B"/>
    <property type="match status" value="1"/>
</dbReference>
<dbReference type="Pfam" id="PF03772">
    <property type="entry name" value="Competence"/>
    <property type="match status" value="1"/>
</dbReference>
<evidence type="ECO:0000313" key="10">
    <source>
        <dbReference type="Proteomes" id="UP000004474"/>
    </source>
</evidence>
<organism evidence="8 10">
    <name type="scientific">Janibacter hoylei PVAS-1</name>
    <dbReference type="NCBI Taxonomy" id="1210046"/>
    <lineage>
        <taxon>Bacteria</taxon>
        <taxon>Bacillati</taxon>
        <taxon>Actinomycetota</taxon>
        <taxon>Actinomycetes</taxon>
        <taxon>Micrococcales</taxon>
        <taxon>Intrasporangiaceae</taxon>
        <taxon>Janibacter</taxon>
    </lineage>
</organism>
<feature type="transmembrane region" description="Helical" evidence="6">
    <location>
        <begin position="398"/>
        <end position="422"/>
    </location>
</feature>
<dbReference type="eggNOG" id="COG2333">
    <property type="taxonomic scope" value="Bacteria"/>
</dbReference>
<feature type="domain" description="Metallo-beta-lactamase" evidence="7">
    <location>
        <begin position="561"/>
        <end position="740"/>
    </location>
</feature>
<dbReference type="PANTHER" id="PTHR30619:SF1">
    <property type="entry name" value="RECOMBINATION PROTEIN 2"/>
    <property type="match status" value="1"/>
</dbReference>
<dbReference type="RefSeq" id="WP_007925404.1">
    <property type="nucleotide sequence ID" value="NZ_ALWX01000014.1"/>
</dbReference>
<dbReference type="Proteomes" id="UP000288711">
    <property type="component" value="Unassembled WGS sequence"/>
</dbReference>
<sequence length="818" mass="84608">MSGAAGQPETAQRPPPALDLRLLVPCLSAWALGAWALSWPGSTRVVGAGLAAGLVGLLWLGGVRYRGRHAAPSWRRDGPAVLGLTCVASVLVLGASAAHEATRHVGPIDDLIAERAMVRAQGVVLTEPIVRAGLPSGDEGSAAAPRVLLRVRLESVTARGVTTRVRAPVFVRAQQPWDEVGWHDRIELTGRLAPAEPQDPEVALLSPRGPPQPVGERSPVRAAAEHLRTGMREAMEPLPADARGLLPALVIGDTSMTPQDLTDDMLLVGMSHLSAVSGSNVAVVLAALIGAARVSGLPRRWRPWLAAAGLAFFVVLARPEPSVIRAATMGAIGLLGMSITRRGAGTPALCTAVLALLAYDPWLARSYGFVLSSLATLGLLLLVRPWSDAINARLPRRLHLIGPAVAIPVAAQLVCGPVVVLLQGDVSLIAVVANLAAAPFVAPATVLGVSAALVAVVSTSLASLVGWCGAPFALAIAWTARLAADVPGGALPWPDGPPGAVLLTVVTAVLVLSAPWLVQRARGSPLVAIALAVVLAIGALPTRVWTWPPDGWRLVACDVGQGDGLVLASGPGRAVLVDVGPQDGGIDGCLRRLQVRTLDAVVLTHFHDDHVGDLEAAIGDRPVGRVLVTPVEDPAWAVRQVRRIATEHGAPVQPLVAGDRLVIGDVTASVWWPARVVPGGSAANNASIVLHVRVGETDGAGDTEGSGGLSALLLGDIEREAGHAILLALRRDPALAAAADDLDVVKMPHHGSSNLDEDLMDAVVAPTAVISVGADNTYGHPTPTALQWAARHGTRVVRTDEHGDIAVLDAGAVVTSRR</sequence>
<evidence type="ECO:0000259" key="7">
    <source>
        <dbReference type="SMART" id="SM00849"/>
    </source>
</evidence>
<evidence type="ECO:0000313" key="9">
    <source>
        <dbReference type="EMBL" id="RWU85075.1"/>
    </source>
</evidence>
<keyword evidence="4 6" id="KW-1133">Transmembrane helix</keyword>
<feature type="transmembrane region" description="Helical" evidence="6">
    <location>
        <begin position="525"/>
        <end position="545"/>
    </location>
</feature>
<protein>
    <submittedName>
        <fullName evidence="8">ComEC/Rec2-like protein</fullName>
    </submittedName>
</protein>
<feature type="transmembrane region" description="Helical" evidence="6">
    <location>
        <begin position="365"/>
        <end position="386"/>
    </location>
</feature>
<dbReference type="CDD" id="cd07731">
    <property type="entry name" value="ComA-like_MBL-fold"/>
    <property type="match status" value="1"/>
</dbReference>
<dbReference type="STRING" id="1210046.B277_04125"/>
<proteinExistence type="predicted"/>
<dbReference type="EMBL" id="PIPF01000002">
    <property type="protein sequence ID" value="RWU85075.1"/>
    <property type="molecule type" value="Genomic_DNA"/>
</dbReference>
<name>K1E037_9MICO</name>
<keyword evidence="11" id="KW-1185">Reference proteome</keyword>
<evidence type="ECO:0000313" key="11">
    <source>
        <dbReference type="Proteomes" id="UP000288711"/>
    </source>
</evidence>
<evidence type="ECO:0000256" key="5">
    <source>
        <dbReference type="ARBA" id="ARBA00023136"/>
    </source>
</evidence>
<evidence type="ECO:0000256" key="3">
    <source>
        <dbReference type="ARBA" id="ARBA00022692"/>
    </source>
</evidence>
<comment type="caution">
    <text evidence="8">The sequence shown here is derived from an EMBL/GenBank/DDBJ whole genome shotgun (WGS) entry which is preliminary data.</text>
</comment>